<dbReference type="AlphaFoldDB" id="A0A6A5VNV8"/>
<accession>A0A6A5VNV8</accession>
<gene>
    <name evidence="1" type="ORF">BU23DRAFT_252829</name>
</gene>
<reference evidence="1" key="1">
    <citation type="journal article" date="2020" name="Stud. Mycol.">
        <title>101 Dothideomycetes genomes: a test case for predicting lifestyles and emergence of pathogens.</title>
        <authorList>
            <person name="Haridas S."/>
            <person name="Albert R."/>
            <person name="Binder M."/>
            <person name="Bloem J."/>
            <person name="Labutti K."/>
            <person name="Salamov A."/>
            <person name="Andreopoulos B."/>
            <person name="Baker S."/>
            <person name="Barry K."/>
            <person name="Bills G."/>
            <person name="Bluhm B."/>
            <person name="Cannon C."/>
            <person name="Castanera R."/>
            <person name="Culley D."/>
            <person name="Daum C."/>
            <person name="Ezra D."/>
            <person name="Gonzalez J."/>
            <person name="Henrissat B."/>
            <person name="Kuo A."/>
            <person name="Liang C."/>
            <person name="Lipzen A."/>
            <person name="Lutzoni F."/>
            <person name="Magnuson J."/>
            <person name="Mondo S."/>
            <person name="Nolan M."/>
            <person name="Ohm R."/>
            <person name="Pangilinan J."/>
            <person name="Park H.-J."/>
            <person name="Ramirez L."/>
            <person name="Alfaro M."/>
            <person name="Sun H."/>
            <person name="Tritt A."/>
            <person name="Yoshinaga Y."/>
            <person name="Zwiers L.-H."/>
            <person name="Turgeon B."/>
            <person name="Goodwin S."/>
            <person name="Spatafora J."/>
            <person name="Crous P."/>
            <person name="Grigoriev I."/>
        </authorList>
    </citation>
    <scope>NUCLEOTIDE SEQUENCE</scope>
    <source>
        <strain evidence="1">CBS 107.79</strain>
    </source>
</reference>
<name>A0A6A5VNV8_9PLEO</name>
<keyword evidence="2" id="KW-1185">Reference proteome</keyword>
<sequence>MKRTWEDVHRKNSRIRQRTRGCNCISRKTHVTILRWPINVSRSSIQAHSTDYPYNAFEGLCMDVDMRLSICSTKLGRKFNLAAKVFYNSNTSNLHVSLRQYAVVDPEKSEAFALIHDLQWAIYTRPDDSIDVAMDLRELFETRCASPHERASDDGRTLLHVGRIYLPGSTFGDDTFSRNYAITPCSPIQMSLL</sequence>
<dbReference type="OrthoDB" id="1577640at2759"/>
<evidence type="ECO:0000313" key="2">
    <source>
        <dbReference type="Proteomes" id="UP000800036"/>
    </source>
</evidence>
<protein>
    <submittedName>
        <fullName evidence="1">Uncharacterized protein</fullName>
    </submittedName>
</protein>
<dbReference type="EMBL" id="ML976661">
    <property type="protein sequence ID" value="KAF1978189.1"/>
    <property type="molecule type" value="Genomic_DNA"/>
</dbReference>
<organism evidence="1 2">
    <name type="scientific">Bimuria novae-zelandiae CBS 107.79</name>
    <dbReference type="NCBI Taxonomy" id="1447943"/>
    <lineage>
        <taxon>Eukaryota</taxon>
        <taxon>Fungi</taxon>
        <taxon>Dikarya</taxon>
        <taxon>Ascomycota</taxon>
        <taxon>Pezizomycotina</taxon>
        <taxon>Dothideomycetes</taxon>
        <taxon>Pleosporomycetidae</taxon>
        <taxon>Pleosporales</taxon>
        <taxon>Massarineae</taxon>
        <taxon>Didymosphaeriaceae</taxon>
        <taxon>Bimuria</taxon>
    </lineage>
</organism>
<dbReference type="Proteomes" id="UP000800036">
    <property type="component" value="Unassembled WGS sequence"/>
</dbReference>
<proteinExistence type="predicted"/>
<evidence type="ECO:0000313" key="1">
    <source>
        <dbReference type="EMBL" id="KAF1978189.1"/>
    </source>
</evidence>